<dbReference type="Pfam" id="PF07336">
    <property type="entry name" value="ABATE"/>
    <property type="match status" value="1"/>
</dbReference>
<sequence length="183" mass="19249">MSSERVTSDLLLTLVNTRPSENGRVDQLDDVPGLTAWLAGAGLTVADPVTGADVAAARELRDALTDILRVHCGCGDASAAEAEAYLRAVAVRYPVVLRVTVDGVTAEASQTGIPGVFGTVLAAAADLSARGAWPRLKLCKNPSCHAGFFDKTRNQSGQFCGAACNSQMSMRAYRSRRRTAPTP</sequence>
<dbReference type="PANTHER" id="PTHR35525:SF3">
    <property type="entry name" value="BLL6575 PROTEIN"/>
    <property type="match status" value="1"/>
</dbReference>
<reference evidence="2 3" key="1">
    <citation type="submission" date="2015-10" db="EMBL/GenBank/DDBJ databases">
        <authorList>
            <person name="Gilbert D.G."/>
        </authorList>
    </citation>
    <scope>NUCLEOTIDE SEQUENCE [LARGE SCALE GENOMIC DNA]</scope>
    <source>
        <strain evidence="2 3">NRRL B-16712</strain>
    </source>
</reference>
<keyword evidence="3" id="KW-1185">Reference proteome</keyword>
<evidence type="ECO:0000259" key="1">
    <source>
        <dbReference type="Pfam" id="PF11706"/>
    </source>
</evidence>
<dbReference type="AlphaFoldDB" id="A0A101JKJ7"/>
<comment type="caution">
    <text evidence="2">The sequence shown here is derived from an EMBL/GenBank/DDBJ whole genome shotgun (WGS) entry which is preliminary data.</text>
</comment>
<gene>
    <name evidence="2" type="ORF">ADL15_31970</name>
</gene>
<name>A0A101JKJ7_9ACTN</name>
<protein>
    <recommendedName>
        <fullName evidence="1">Zinc finger CGNR domain-containing protein</fullName>
    </recommendedName>
</protein>
<dbReference type="OrthoDB" id="123307at2"/>
<evidence type="ECO:0000313" key="3">
    <source>
        <dbReference type="Proteomes" id="UP000053244"/>
    </source>
</evidence>
<dbReference type="InterPro" id="IPR021005">
    <property type="entry name" value="Znf_CGNR"/>
</dbReference>
<organism evidence="2 3">
    <name type="scientific">Actinoplanes awajinensis subsp. mycoplanecinus</name>
    <dbReference type="NCBI Taxonomy" id="135947"/>
    <lineage>
        <taxon>Bacteria</taxon>
        <taxon>Bacillati</taxon>
        <taxon>Actinomycetota</taxon>
        <taxon>Actinomycetes</taxon>
        <taxon>Micromonosporales</taxon>
        <taxon>Micromonosporaceae</taxon>
        <taxon>Actinoplanes</taxon>
    </lineage>
</organism>
<dbReference type="SUPFAM" id="SSF160904">
    <property type="entry name" value="Jann2411-like"/>
    <property type="match status" value="1"/>
</dbReference>
<dbReference type="PANTHER" id="PTHR35525">
    <property type="entry name" value="BLL6575 PROTEIN"/>
    <property type="match status" value="1"/>
</dbReference>
<accession>A0A101JKJ7</accession>
<dbReference type="InterPro" id="IPR010852">
    <property type="entry name" value="ABATE"/>
</dbReference>
<evidence type="ECO:0000313" key="2">
    <source>
        <dbReference type="EMBL" id="KUL28561.1"/>
    </source>
</evidence>
<proteinExistence type="predicted"/>
<dbReference type="Pfam" id="PF11706">
    <property type="entry name" value="zf-CGNR"/>
    <property type="match status" value="1"/>
</dbReference>
<dbReference type="Gene3D" id="1.10.3300.10">
    <property type="entry name" value="Jann2411-like domain"/>
    <property type="match status" value="1"/>
</dbReference>
<dbReference type="EMBL" id="LLZH01000288">
    <property type="protein sequence ID" value="KUL28561.1"/>
    <property type="molecule type" value="Genomic_DNA"/>
</dbReference>
<feature type="domain" description="Zinc finger CGNR" evidence="1">
    <location>
        <begin position="135"/>
        <end position="177"/>
    </location>
</feature>
<dbReference type="RefSeq" id="WP_067698945.1">
    <property type="nucleotide sequence ID" value="NZ_LLZH01000288.1"/>
</dbReference>
<dbReference type="InterPro" id="IPR023286">
    <property type="entry name" value="ABATE_dom_sf"/>
</dbReference>
<dbReference type="Proteomes" id="UP000053244">
    <property type="component" value="Unassembled WGS sequence"/>
</dbReference>